<reference evidence="11" key="1">
    <citation type="journal article" date="2010" name="Science">
        <title>The genome of the Western clawed frog Xenopus tropicalis.</title>
        <authorList>
            <person name="Hellsten U."/>
            <person name="Harland R.M."/>
            <person name="Gilchrist M.J."/>
            <person name="Hendrix D."/>
            <person name="Jurka J."/>
            <person name="Kapitonov V."/>
            <person name="Ovcharenko I."/>
            <person name="Putnam N.H."/>
            <person name="Shu S."/>
            <person name="Taher L."/>
            <person name="Blitz I.L."/>
            <person name="Blumberg B."/>
            <person name="Dichmann D.S."/>
            <person name="Dubchak I."/>
            <person name="Amaya E."/>
            <person name="Detter J.C."/>
            <person name="Fletcher R."/>
            <person name="Gerhard D.S."/>
            <person name="Goodstein D."/>
            <person name="Graves T."/>
            <person name="Grigoriev I.V."/>
            <person name="Grimwood J."/>
            <person name="Kawashima T."/>
            <person name="Lindquist E."/>
            <person name="Lucas S.M."/>
            <person name="Mead P.E."/>
            <person name="Mitros T."/>
            <person name="Ogino H."/>
            <person name="Ohta Y."/>
            <person name="Poliakov A.V."/>
            <person name="Pollet N."/>
            <person name="Robert J."/>
            <person name="Salamov A."/>
            <person name="Sater A.K."/>
            <person name="Schmutz J."/>
            <person name="Terry A."/>
            <person name="Vize P.D."/>
            <person name="Warren W.C."/>
            <person name="Wells D."/>
            <person name="Wills A."/>
            <person name="Wilson R.K."/>
            <person name="Zimmerman L.B."/>
            <person name="Zorn A.M."/>
            <person name="Grainger R."/>
            <person name="Grammer T."/>
            <person name="Khokha M.K."/>
            <person name="Richardson P.M."/>
            <person name="Rokhsar D.S."/>
        </authorList>
    </citation>
    <scope>NUCLEOTIDE SEQUENCE [LARGE SCALE GENOMIC DNA]</scope>
    <source>
        <strain evidence="11">Nigerian</strain>
    </source>
</reference>
<dbReference type="FunFam" id="3.90.550.50:FF:000060">
    <property type="entry name" value="Hexosyltransferase"/>
    <property type="match status" value="1"/>
</dbReference>
<name>A0A803K8B4_XENTR</name>
<dbReference type="Gene3D" id="3.90.550.50">
    <property type="match status" value="1"/>
</dbReference>
<organism evidence="11">
    <name type="scientific">Xenopus tropicalis</name>
    <name type="common">Western clawed frog</name>
    <name type="synonym">Silurana tropicalis</name>
    <dbReference type="NCBI Taxonomy" id="8364"/>
    <lineage>
        <taxon>Eukaryota</taxon>
        <taxon>Metazoa</taxon>
        <taxon>Chordata</taxon>
        <taxon>Craniata</taxon>
        <taxon>Vertebrata</taxon>
        <taxon>Euteleostomi</taxon>
        <taxon>Amphibia</taxon>
        <taxon>Batrachia</taxon>
        <taxon>Anura</taxon>
        <taxon>Pipoidea</taxon>
        <taxon>Pipidae</taxon>
        <taxon>Xenopodinae</taxon>
        <taxon>Xenopus</taxon>
        <taxon>Silurana</taxon>
    </lineage>
</organism>
<keyword evidence="9 10" id="KW-0472">Membrane</keyword>
<dbReference type="GeneTree" id="ENSGT00940000163442"/>
<gene>
    <name evidence="11" type="primary">LOC116409851</name>
</gene>
<accession>A0A803K8B4</accession>
<keyword evidence="8 10" id="KW-0333">Golgi apparatus</keyword>
<dbReference type="InterPro" id="IPR002659">
    <property type="entry name" value="Glyco_trans_31"/>
</dbReference>
<comment type="subcellular location">
    <subcellularLocation>
        <location evidence="1 10">Golgi apparatus membrane</location>
        <topology evidence="1 10">Single-pass type II membrane protein</topology>
    </subcellularLocation>
</comment>
<keyword evidence="3 10" id="KW-0328">Glycosyltransferase</keyword>
<dbReference type="Ensembl" id="ENSXETT00000121358">
    <property type="protein sequence ID" value="ENSXETP00000116629"/>
    <property type="gene ID" value="ENSXETG00000043741"/>
</dbReference>
<comment type="similarity">
    <text evidence="2 10">Belongs to the glycosyltransferase 31 family.</text>
</comment>
<evidence type="ECO:0000256" key="6">
    <source>
        <dbReference type="ARBA" id="ARBA00022968"/>
    </source>
</evidence>
<feature type="transmembrane region" description="Helical" evidence="10">
    <location>
        <begin position="9"/>
        <end position="30"/>
    </location>
</feature>
<reference evidence="11" key="2">
    <citation type="submission" date="2021-03" db="UniProtKB">
        <authorList>
            <consortium name="Ensembl"/>
        </authorList>
    </citation>
    <scope>IDENTIFICATION</scope>
</reference>
<dbReference type="PANTHER" id="PTHR11214:SF387">
    <property type="entry name" value="HEXOSYLTRANSFERASE"/>
    <property type="match status" value="1"/>
</dbReference>
<dbReference type="GO" id="GO:0000139">
    <property type="term" value="C:Golgi membrane"/>
    <property type="evidence" value="ECO:0007669"/>
    <property type="project" value="UniProtKB-SubCell"/>
</dbReference>
<keyword evidence="4" id="KW-0808">Transferase</keyword>
<evidence type="ECO:0000256" key="8">
    <source>
        <dbReference type="ARBA" id="ARBA00023034"/>
    </source>
</evidence>
<dbReference type="Pfam" id="PF01762">
    <property type="entry name" value="Galactosyl_T"/>
    <property type="match status" value="1"/>
</dbReference>
<dbReference type="EC" id="2.4.1.-" evidence="10"/>
<evidence type="ECO:0000256" key="1">
    <source>
        <dbReference type="ARBA" id="ARBA00004323"/>
    </source>
</evidence>
<evidence type="ECO:0000256" key="5">
    <source>
        <dbReference type="ARBA" id="ARBA00022692"/>
    </source>
</evidence>
<dbReference type="GO" id="GO:0016758">
    <property type="term" value="F:hexosyltransferase activity"/>
    <property type="evidence" value="ECO:0007669"/>
    <property type="project" value="InterPro"/>
</dbReference>
<keyword evidence="5 10" id="KW-0812">Transmembrane</keyword>
<sequence>MGVTMRRNLLHLIISTISIVLVYFLMILFWESPSGKLSRRAQYNQDRLPPHSLPVARGSVTLSDGSYTYHLNFSQFQLEFPYLQTYRCSLTLTPHLQPEEEMATKLLLMAIKSHPSSGARRAALRSTWARRWEVEDYRVKPIFLVAETEQRGAMEMVRAENEEFGDILQWDFTEGHHNLSLKERCFLEWLHLRLPHVAFVFKGDDDEYANPEALVLYAREHDAFPQTLHGHIQYDTRVMREAKYRISETLYPFHRFPLFLSGGGFMFPGTSVLPLYQASQKLPVFPLDDVYVGFLSLAANLTYRNDARFIVVRREFNPCLYKLALVVHGIQSDELVKIWKEVQNACCKAAPPNGKC</sequence>
<proteinExistence type="inferred from homology"/>
<evidence type="ECO:0000313" key="11">
    <source>
        <dbReference type="Ensembl" id="ENSXETP00000116629"/>
    </source>
</evidence>
<dbReference type="AlphaFoldDB" id="A0A803K8B4"/>
<keyword evidence="7 10" id="KW-1133">Transmembrane helix</keyword>
<evidence type="ECO:0000256" key="4">
    <source>
        <dbReference type="ARBA" id="ARBA00022679"/>
    </source>
</evidence>
<evidence type="ECO:0000256" key="3">
    <source>
        <dbReference type="ARBA" id="ARBA00022676"/>
    </source>
</evidence>
<evidence type="ECO:0000256" key="2">
    <source>
        <dbReference type="ARBA" id="ARBA00008661"/>
    </source>
</evidence>
<protein>
    <recommendedName>
        <fullName evidence="10">Hexosyltransferase</fullName>
        <ecNumber evidence="10">2.4.1.-</ecNumber>
    </recommendedName>
</protein>
<evidence type="ECO:0000256" key="10">
    <source>
        <dbReference type="RuleBase" id="RU363063"/>
    </source>
</evidence>
<evidence type="ECO:0000256" key="9">
    <source>
        <dbReference type="ARBA" id="ARBA00023136"/>
    </source>
</evidence>
<dbReference type="PANTHER" id="PTHR11214">
    <property type="entry name" value="BETA-1,3-N-ACETYLGLUCOSAMINYLTRANSFERASE"/>
    <property type="match status" value="1"/>
</dbReference>
<keyword evidence="6 10" id="KW-0735">Signal-anchor</keyword>
<evidence type="ECO:0000256" key="7">
    <source>
        <dbReference type="ARBA" id="ARBA00022989"/>
    </source>
</evidence>